<sequence>MPRAFDRHELMAGEGNSTSTVASFGGRPLHALTVEGRRGWRLEGPRVSLLPISCCFVNQPRVGFQDGIQLNSATLVQMPWRRKGFWPILRLYSVCHLY</sequence>
<protein>
    <submittedName>
        <fullName evidence="1">Uncharacterized protein</fullName>
    </submittedName>
</protein>
<proteinExistence type="predicted"/>
<accession>A0A5B7DFM1</accession>
<organism evidence="1 2">
    <name type="scientific">Portunus trituberculatus</name>
    <name type="common">Swimming crab</name>
    <name type="synonym">Neptunus trituberculatus</name>
    <dbReference type="NCBI Taxonomy" id="210409"/>
    <lineage>
        <taxon>Eukaryota</taxon>
        <taxon>Metazoa</taxon>
        <taxon>Ecdysozoa</taxon>
        <taxon>Arthropoda</taxon>
        <taxon>Crustacea</taxon>
        <taxon>Multicrustacea</taxon>
        <taxon>Malacostraca</taxon>
        <taxon>Eumalacostraca</taxon>
        <taxon>Eucarida</taxon>
        <taxon>Decapoda</taxon>
        <taxon>Pleocyemata</taxon>
        <taxon>Brachyura</taxon>
        <taxon>Eubrachyura</taxon>
        <taxon>Portunoidea</taxon>
        <taxon>Portunidae</taxon>
        <taxon>Portuninae</taxon>
        <taxon>Portunus</taxon>
    </lineage>
</organism>
<gene>
    <name evidence="1" type="ORF">E2C01_012785</name>
</gene>
<name>A0A5B7DFM1_PORTR</name>
<comment type="caution">
    <text evidence="1">The sequence shown here is derived from an EMBL/GenBank/DDBJ whole genome shotgun (WGS) entry which is preliminary data.</text>
</comment>
<keyword evidence="2" id="KW-1185">Reference proteome</keyword>
<dbReference type="Proteomes" id="UP000324222">
    <property type="component" value="Unassembled WGS sequence"/>
</dbReference>
<evidence type="ECO:0000313" key="1">
    <source>
        <dbReference type="EMBL" id="MPC19855.1"/>
    </source>
</evidence>
<dbReference type="EMBL" id="VSRR010000810">
    <property type="protein sequence ID" value="MPC19855.1"/>
    <property type="molecule type" value="Genomic_DNA"/>
</dbReference>
<reference evidence="1 2" key="1">
    <citation type="submission" date="2019-05" db="EMBL/GenBank/DDBJ databases">
        <title>Another draft genome of Portunus trituberculatus and its Hox gene families provides insights of decapod evolution.</title>
        <authorList>
            <person name="Jeong J.-H."/>
            <person name="Song I."/>
            <person name="Kim S."/>
            <person name="Choi T."/>
            <person name="Kim D."/>
            <person name="Ryu S."/>
            <person name="Kim W."/>
        </authorList>
    </citation>
    <scope>NUCLEOTIDE SEQUENCE [LARGE SCALE GENOMIC DNA]</scope>
    <source>
        <tissue evidence="1">Muscle</tissue>
    </source>
</reference>
<dbReference type="AlphaFoldDB" id="A0A5B7DFM1"/>
<evidence type="ECO:0000313" key="2">
    <source>
        <dbReference type="Proteomes" id="UP000324222"/>
    </source>
</evidence>